<evidence type="ECO:0000256" key="1">
    <source>
        <dbReference type="SAM" id="Coils"/>
    </source>
</evidence>
<sequence length="120" mass="13152">MISIALKFGWRLLTSRVGLAVILCAGVWAWHVADKSQAVKSARDGYVLQVELAAAEAELAEMRRRAAVADNANRVLQEKVQASEGEALRFAAELEAFENETDINAEGVVDGDLLRRLRSN</sequence>
<dbReference type="AlphaFoldDB" id="A0A1H2UXF6"/>
<protein>
    <submittedName>
        <fullName evidence="2">Uncharacterized protein</fullName>
    </submittedName>
</protein>
<keyword evidence="1" id="KW-0175">Coiled coil</keyword>
<organism evidence="2 3">
    <name type="scientific">Sulfitobacter pontiacus</name>
    <dbReference type="NCBI Taxonomy" id="60137"/>
    <lineage>
        <taxon>Bacteria</taxon>
        <taxon>Pseudomonadati</taxon>
        <taxon>Pseudomonadota</taxon>
        <taxon>Alphaproteobacteria</taxon>
        <taxon>Rhodobacterales</taxon>
        <taxon>Roseobacteraceae</taxon>
        <taxon>Sulfitobacter</taxon>
    </lineage>
</organism>
<proteinExistence type="predicted"/>
<evidence type="ECO:0000313" key="3">
    <source>
        <dbReference type="Proteomes" id="UP000183076"/>
    </source>
</evidence>
<name>A0A1H2UXF6_9RHOB</name>
<accession>A0A1H2UXF6</accession>
<dbReference type="Proteomes" id="UP000183076">
    <property type="component" value="Unassembled WGS sequence"/>
</dbReference>
<evidence type="ECO:0000313" key="2">
    <source>
        <dbReference type="EMBL" id="SDW60762.1"/>
    </source>
</evidence>
<gene>
    <name evidence="2" type="ORF">SAMN04488041_102654</name>
</gene>
<dbReference type="EMBL" id="FNNB01000002">
    <property type="protein sequence ID" value="SDW60762.1"/>
    <property type="molecule type" value="Genomic_DNA"/>
</dbReference>
<reference evidence="3" key="1">
    <citation type="submission" date="2016-10" db="EMBL/GenBank/DDBJ databases">
        <authorList>
            <person name="Varghese N."/>
            <person name="Submissions S."/>
        </authorList>
    </citation>
    <scope>NUCLEOTIDE SEQUENCE [LARGE SCALE GENOMIC DNA]</scope>
    <source>
        <strain evidence="3">DSM 10014</strain>
    </source>
</reference>
<feature type="coiled-coil region" evidence="1">
    <location>
        <begin position="52"/>
        <end position="100"/>
    </location>
</feature>
<dbReference type="STRING" id="60137.SAMN04488041_102654"/>